<keyword evidence="2" id="KW-1185">Reference proteome</keyword>
<proteinExistence type="predicted"/>
<accession>A0A834SNG8</accession>
<reference evidence="1" key="1">
    <citation type="submission" date="2020-09" db="EMBL/GenBank/DDBJ databases">
        <title>Genome-Enabled Discovery of Anthraquinone Biosynthesis in Senna tora.</title>
        <authorList>
            <person name="Kang S.-H."/>
            <person name="Pandey R.P."/>
            <person name="Lee C.-M."/>
            <person name="Sim J.-S."/>
            <person name="Jeong J.-T."/>
            <person name="Choi B.-S."/>
            <person name="Jung M."/>
            <person name="Ginzburg D."/>
            <person name="Zhao K."/>
            <person name="Won S.Y."/>
            <person name="Oh T.-J."/>
            <person name="Yu Y."/>
            <person name="Kim N.-H."/>
            <person name="Lee O.R."/>
            <person name="Lee T.-H."/>
            <person name="Bashyal P."/>
            <person name="Kim T.-S."/>
            <person name="Lee W.-H."/>
            <person name="Kawkins C."/>
            <person name="Kim C.-K."/>
            <person name="Kim J.S."/>
            <person name="Ahn B.O."/>
            <person name="Rhee S.Y."/>
            <person name="Sohng J.K."/>
        </authorList>
    </citation>
    <scope>NUCLEOTIDE SEQUENCE</scope>
    <source>
        <tissue evidence="1">Leaf</tissue>
    </source>
</reference>
<sequence>MEDLIGYFQLPDAAFLIFGPLKLLICSKPKKVDF</sequence>
<organism evidence="1 2">
    <name type="scientific">Senna tora</name>
    <dbReference type="NCBI Taxonomy" id="362788"/>
    <lineage>
        <taxon>Eukaryota</taxon>
        <taxon>Viridiplantae</taxon>
        <taxon>Streptophyta</taxon>
        <taxon>Embryophyta</taxon>
        <taxon>Tracheophyta</taxon>
        <taxon>Spermatophyta</taxon>
        <taxon>Magnoliopsida</taxon>
        <taxon>eudicotyledons</taxon>
        <taxon>Gunneridae</taxon>
        <taxon>Pentapetalae</taxon>
        <taxon>rosids</taxon>
        <taxon>fabids</taxon>
        <taxon>Fabales</taxon>
        <taxon>Fabaceae</taxon>
        <taxon>Caesalpinioideae</taxon>
        <taxon>Cassia clade</taxon>
        <taxon>Senna</taxon>
    </lineage>
</organism>
<dbReference type="EMBL" id="JAAIUW010000012">
    <property type="protein sequence ID" value="KAF7807162.1"/>
    <property type="molecule type" value="Genomic_DNA"/>
</dbReference>
<dbReference type="Proteomes" id="UP000634136">
    <property type="component" value="Unassembled WGS sequence"/>
</dbReference>
<name>A0A834SNG8_9FABA</name>
<gene>
    <name evidence="1" type="ORF">G2W53_039323</name>
</gene>
<comment type="caution">
    <text evidence="1">The sequence shown here is derived from an EMBL/GenBank/DDBJ whole genome shotgun (WGS) entry which is preliminary data.</text>
</comment>
<dbReference type="AlphaFoldDB" id="A0A834SNG8"/>
<evidence type="ECO:0000313" key="1">
    <source>
        <dbReference type="EMBL" id="KAF7807162.1"/>
    </source>
</evidence>
<evidence type="ECO:0000313" key="2">
    <source>
        <dbReference type="Proteomes" id="UP000634136"/>
    </source>
</evidence>
<protein>
    <submittedName>
        <fullName evidence="1">Uncharacterized protein</fullName>
    </submittedName>
</protein>